<feature type="region of interest" description="Disordered" evidence="1">
    <location>
        <begin position="156"/>
        <end position="202"/>
    </location>
</feature>
<name>A0A9W8HNK7_9FUNG</name>
<gene>
    <name evidence="2" type="ORF">H4R20_006889</name>
</gene>
<comment type="caution">
    <text evidence="2">The sequence shown here is derived from an EMBL/GenBank/DDBJ whole genome shotgun (WGS) entry which is preliminary data.</text>
</comment>
<sequence length="202" mass="21726">MSDKDETGLHGLSELGVQVIEQATLERAVHDQATHDLAEREREHEQKRLVRIESQLLKKREQLDKAEDTADRAKSDSRRQNAIARAERLSDEIAQLESDHAAAKERIRTAGLSTEPATSEDVSDAPRVVKQEPSGGLASLLVPRRRAAVAAALPLGAALQSDSASDSGTVSDADSDAYQPPAQAAQENAASEDEGDAEIDDD</sequence>
<dbReference type="Proteomes" id="UP001140094">
    <property type="component" value="Unassembled WGS sequence"/>
</dbReference>
<dbReference type="EMBL" id="JANBUO010003353">
    <property type="protein sequence ID" value="KAJ2791261.1"/>
    <property type="molecule type" value="Genomic_DNA"/>
</dbReference>
<feature type="region of interest" description="Disordered" evidence="1">
    <location>
        <begin position="60"/>
        <end position="142"/>
    </location>
</feature>
<evidence type="ECO:0000313" key="2">
    <source>
        <dbReference type="EMBL" id="KAJ2791261.1"/>
    </source>
</evidence>
<proteinExistence type="predicted"/>
<reference evidence="2" key="1">
    <citation type="submission" date="2022-07" db="EMBL/GenBank/DDBJ databases">
        <title>Phylogenomic reconstructions and comparative analyses of Kickxellomycotina fungi.</title>
        <authorList>
            <person name="Reynolds N.K."/>
            <person name="Stajich J.E."/>
            <person name="Barry K."/>
            <person name="Grigoriev I.V."/>
            <person name="Crous P."/>
            <person name="Smith M.E."/>
        </authorList>
    </citation>
    <scope>NUCLEOTIDE SEQUENCE</scope>
    <source>
        <strain evidence="2">NRRL 1565</strain>
    </source>
</reference>
<feature type="compositionally biased region" description="Acidic residues" evidence="1">
    <location>
        <begin position="190"/>
        <end position="202"/>
    </location>
</feature>
<accession>A0A9W8HNK7</accession>
<protein>
    <submittedName>
        <fullName evidence="2">Uncharacterized protein</fullName>
    </submittedName>
</protein>
<evidence type="ECO:0000313" key="3">
    <source>
        <dbReference type="Proteomes" id="UP001140094"/>
    </source>
</evidence>
<dbReference type="AlphaFoldDB" id="A0A9W8HNK7"/>
<evidence type="ECO:0000256" key="1">
    <source>
        <dbReference type="SAM" id="MobiDB-lite"/>
    </source>
</evidence>
<feature type="compositionally biased region" description="Basic and acidic residues" evidence="1">
    <location>
        <begin position="60"/>
        <end position="108"/>
    </location>
</feature>
<keyword evidence="3" id="KW-1185">Reference proteome</keyword>
<feature type="compositionally biased region" description="Low complexity" evidence="1">
    <location>
        <begin position="176"/>
        <end position="189"/>
    </location>
</feature>
<dbReference type="OrthoDB" id="10620884at2759"/>
<feature type="non-terminal residue" evidence="2">
    <location>
        <position position="202"/>
    </location>
</feature>
<organism evidence="2 3">
    <name type="scientific">Coemansia guatemalensis</name>
    <dbReference type="NCBI Taxonomy" id="2761395"/>
    <lineage>
        <taxon>Eukaryota</taxon>
        <taxon>Fungi</taxon>
        <taxon>Fungi incertae sedis</taxon>
        <taxon>Zoopagomycota</taxon>
        <taxon>Kickxellomycotina</taxon>
        <taxon>Kickxellomycetes</taxon>
        <taxon>Kickxellales</taxon>
        <taxon>Kickxellaceae</taxon>
        <taxon>Coemansia</taxon>
    </lineage>
</organism>
<feature type="compositionally biased region" description="Polar residues" evidence="1">
    <location>
        <begin position="160"/>
        <end position="170"/>
    </location>
</feature>